<accession>A0A328VIC3</accession>
<evidence type="ECO:0000313" key="4">
    <source>
        <dbReference type="Proteomes" id="UP000248706"/>
    </source>
</evidence>
<evidence type="ECO:0000313" key="3">
    <source>
        <dbReference type="EMBL" id="RAQ97708.1"/>
    </source>
</evidence>
<keyword evidence="4" id="KW-1185">Reference proteome</keyword>
<comment type="subunit">
    <text evidence="1">Homodimer.</text>
</comment>
<comment type="caution">
    <text evidence="3">The sequence shown here is derived from an EMBL/GenBank/DDBJ whole genome shotgun (WGS) entry which is preliminary data.</text>
</comment>
<dbReference type="Pfam" id="PF07876">
    <property type="entry name" value="Dabb"/>
    <property type="match status" value="1"/>
</dbReference>
<dbReference type="PROSITE" id="PS51502">
    <property type="entry name" value="S_R_A_B_BARREL"/>
    <property type="match status" value="1"/>
</dbReference>
<dbReference type="Proteomes" id="UP000248706">
    <property type="component" value="Unassembled WGS sequence"/>
</dbReference>
<evidence type="ECO:0000256" key="1">
    <source>
        <dbReference type="ARBA" id="ARBA00011738"/>
    </source>
</evidence>
<dbReference type="Gene3D" id="3.30.70.100">
    <property type="match status" value="1"/>
</dbReference>
<dbReference type="InterPro" id="IPR011008">
    <property type="entry name" value="Dimeric_a/b-barrel"/>
</dbReference>
<feature type="domain" description="Stress-response A/B barrel" evidence="2">
    <location>
        <begin position="2"/>
        <end position="97"/>
    </location>
</feature>
<dbReference type="SUPFAM" id="SSF54909">
    <property type="entry name" value="Dimeric alpha+beta barrel"/>
    <property type="match status" value="1"/>
</dbReference>
<sequence length="102" mass="11456">MIRHIFLGKARAEATPEQLEELCAAWRSLVGQVPGLRSLVAGRNISPRDQQYTVALVADLDDMEAWERYMQHPAHVAISQRLTSKLIQSDGRAMVQLVMEGQ</sequence>
<protein>
    <recommendedName>
        <fullName evidence="2">Stress-response A/B barrel domain-containing protein</fullName>
    </recommendedName>
</protein>
<dbReference type="OrthoDB" id="9808130at2"/>
<name>A0A328VIC3_9CHLR</name>
<gene>
    <name evidence="3" type="ORF">A4R35_19370</name>
</gene>
<dbReference type="AlphaFoldDB" id="A0A328VIC3"/>
<dbReference type="SMART" id="SM00886">
    <property type="entry name" value="Dabb"/>
    <property type="match status" value="1"/>
</dbReference>
<evidence type="ECO:0000259" key="2">
    <source>
        <dbReference type="PROSITE" id="PS51502"/>
    </source>
</evidence>
<dbReference type="EMBL" id="MCIF01000002">
    <property type="protein sequence ID" value="RAQ97708.1"/>
    <property type="molecule type" value="Genomic_DNA"/>
</dbReference>
<dbReference type="PANTHER" id="PTHR33178:SF10">
    <property type="entry name" value="STRESS-RESPONSE A_B BARREL DOMAIN-CONTAINING PROTEIN"/>
    <property type="match status" value="1"/>
</dbReference>
<proteinExistence type="predicted"/>
<dbReference type="InterPro" id="IPR013097">
    <property type="entry name" value="Dabb"/>
</dbReference>
<dbReference type="PANTHER" id="PTHR33178">
    <property type="match status" value="1"/>
</dbReference>
<organism evidence="3 4">
    <name type="scientific">Thermogemmatispora tikiterensis</name>
    <dbReference type="NCBI Taxonomy" id="1825093"/>
    <lineage>
        <taxon>Bacteria</taxon>
        <taxon>Bacillati</taxon>
        <taxon>Chloroflexota</taxon>
        <taxon>Ktedonobacteria</taxon>
        <taxon>Thermogemmatisporales</taxon>
        <taxon>Thermogemmatisporaceae</taxon>
        <taxon>Thermogemmatispora</taxon>
    </lineage>
</organism>
<dbReference type="InterPro" id="IPR044662">
    <property type="entry name" value="HS1/DABB1-like"/>
</dbReference>
<dbReference type="RefSeq" id="WP_112432348.1">
    <property type="nucleotide sequence ID" value="NZ_MCIF01000002.1"/>
</dbReference>
<reference evidence="3 4" key="1">
    <citation type="submission" date="2016-08" db="EMBL/GenBank/DDBJ databases">
        <title>Analysis of Carbohydrate Active Enzymes in Thermogemmatispora T81 Reveals Carbohydrate Degradation Ability.</title>
        <authorList>
            <person name="Tomazini A."/>
            <person name="Lal S."/>
            <person name="Stott M."/>
            <person name="Henrissat B."/>
            <person name="Polikarpov I."/>
            <person name="Sparling R."/>
            <person name="Levin D.B."/>
        </authorList>
    </citation>
    <scope>NUCLEOTIDE SEQUENCE [LARGE SCALE GENOMIC DNA]</scope>
    <source>
        <strain evidence="3 4">T81</strain>
    </source>
</reference>